<feature type="short sequence motif" description="DGA/G" evidence="2">
    <location>
        <begin position="288"/>
        <end position="290"/>
    </location>
</feature>
<protein>
    <submittedName>
        <fullName evidence="4">Patatin-like phospholipase family protein</fullName>
    </submittedName>
</protein>
<dbReference type="PANTHER" id="PTHR46394:SF1">
    <property type="entry name" value="PNPLA DOMAIN-CONTAINING PROTEIN"/>
    <property type="match status" value="1"/>
</dbReference>
<feature type="short sequence motif" description="GXSXG" evidence="2">
    <location>
        <begin position="76"/>
        <end position="80"/>
    </location>
</feature>
<dbReference type="Gene3D" id="3.40.1090.10">
    <property type="entry name" value="Cytosolic phospholipase A2 catalytic domain"/>
    <property type="match status" value="2"/>
</dbReference>
<feature type="active site" description="Nucleophile" evidence="2">
    <location>
        <position position="78"/>
    </location>
</feature>
<evidence type="ECO:0000313" key="5">
    <source>
        <dbReference type="Proteomes" id="UP001501153"/>
    </source>
</evidence>
<name>A0ABP8INA8_9BACT</name>
<dbReference type="InterPro" id="IPR052580">
    <property type="entry name" value="Lipid_Hydrolase"/>
</dbReference>
<gene>
    <name evidence="4" type="ORF">GCM10023185_33220</name>
</gene>
<keyword evidence="1 2" id="KW-0443">Lipid metabolism</keyword>
<evidence type="ECO:0000256" key="2">
    <source>
        <dbReference type="PROSITE-ProRule" id="PRU01161"/>
    </source>
</evidence>
<dbReference type="SUPFAM" id="SSF52151">
    <property type="entry name" value="FabD/lysophospholipase-like"/>
    <property type="match status" value="1"/>
</dbReference>
<feature type="active site" description="Proton acceptor" evidence="2">
    <location>
        <position position="288"/>
    </location>
</feature>
<evidence type="ECO:0000256" key="1">
    <source>
        <dbReference type="ARBA" id="ARBA00023098"/>
    </source>
</evidence>
<comment type="caution">
    <text evidence="4">The sequence shown here is derived from an EMBL/GenBank/DDBJ whole genome shotgun (WGS) entry which is preliminary data.</text>
</comment>
<proteinExistence type="predicted"/>
<keyword evidence="2" id="KW-0378">Hydrolase</keyword>
<dbReference type="InterPro" id="IPR016035">
    <property type="entry name" value="Acyl_Trfase/lysoPLipase"/>
</dbReference>
<evidence type="ECO:0000259" key="3">
    <source>
        <dbReference type="PROSITE" id="PS51635"/>
    </source>
</evidence>
<dbReference type="RefSeq" id="WP_345237231.1">
    <property type="nucleotide sequence ID" value="NZ_BAABGZ010000070.1"/>
</dbReference>
<dbReference type="EMBL" id="BAABGZ010000070">
    <property type="protein sequence ID" value="GAA4364049.1"/>
    <property type="molecule type" value="Genomic_DNA"/>
</dbReference>
<reference evidence="5" key="1">
    <citation type="journal article" date="2019" name="Int. J. Syst. Evol. Microbiol.">
        <title>The Global Catalogue of Microorganisms (GCM) 10K type strain sequencing project: providing services to taxonomists for standard genome sequencing and annotation.</title>
        <authorList>
            <consortium name="The Broad Institute Genomics Platform"/>
            <consortium name="The Broad Institute Genome Sequencing Center for Infectious Disease"/>
            <person name="Wu L."/>
            <person name="Ma J."/>
        </authorList>
    </citation>
    <scope>NUCLEOTIDE SEQUENCE [LARGE SCALE GENOMIC DNA]</scope>
    <source>
        <strain evidence="5">JCM 17923</strain>
    </source>
</reference>
<evidence type="ECO:0000313" key="4">
    <source>
        <dbReference type="EMBL" id="GAA4364049.1"/>
    </source>
</evidence>
<sequence length="426" mass="47368">MNYDYKAHAETHLKAAKDAVAEHVAKQGSWQVSDIVDDQYQYVDLVMEGGGVLGIALAGYVYVLEELGIRFLQLGGASAGSINALLMAAAGRVEESKTERILEALDAQNLADFVDCDDDARDFVQVLVENGKLLKYAWKGMQVVDNFTQDFGLNPGTVFHDWVRGLLAQWGVLTVRDLYEQKRTIAPGQLRLRTGEPYAPDGPIRLALLAAEVTTESKVVFPEMADLYYADPLAVNPADFVRASMSIPLFFHPYMVTGLPNAGTPTSERWKSAVGYEGPVPQEVYFIDGGIMSNFPIDLFHQHYKVPNCPTFGIKLGLDRNKPNPIAKFTNLLGAIFDSARHVHDFDFITRNPDFRHLVICAETDQYNWLDFQLTPETKGALFAEGARAAAKFVRGFDWSGYKEVRNQLIKAYQVTDAVKPSDTIT</sequence>
<dbReference type="PROSITE" id="PS51635">
    <property type="entry name" value="PNPLA"/>
    <property type="match status" value="1"/>
</dbReference>
<organism evidence="4 5">
    <name type="scientific">Hymenobacter saemangeumensis</name>
    <dbReference type="NCBI Taxonomy" id="1084522"/>
    <lineage>
        <taxon>Bacteria</taxon>
        <taxon>Pseudomonadati</taxon>
        <taxon>Bacteroidota</taxon>
        <taxon>Cytophagia</taxon>
        <taxon>Cytophagales</taxon>
        <taxon>Hymenobacteraceae</taxon>
        <taxon>Hymenobacter</taxon>
    </lineage>
</organism>
<feature type="domain" description="PNPLA" evidence="3">
    <location>
        <begin position="45"/>
        <end position="301"/>
    </location>
</feature>
<dbReference type="InterPro" id="IPR002641">
    <property type="entry name" value="PNPLA_dom"/>
</dbReference>
<dbReference type="PANTHER" id="PTHR46394">
    <property type="entry name" value="ANNEXIN"/>
    <property type="match status" value="1"/>
</dbReference>
<dbReference type="Pfam" id="PF01734">
    <property type="entry name" value="Patatin"/>
    <property type="match status" value="1"/>
</dbReference>
<accession>A0ABP8INA8</accession>
<dbReference type="Proteomes" id="UP001501153">
    <property type="component" value="Unassembled WGS sequence"/>
</dbReference>
<feature type="short sequence motif" description="GXGXXG" evidence="2">
    <location>
        <begin position="49"/>
        <end position="54"/>
    </location>
</feature>
<keyword evidence="2" id="KW-0442">Lipid degradation</keyword>
<keyword evidence="5" id="KW-1185">Reference proteome</keyword>